<protein>
    <recommendedName>
        <fullName evidence="4">Dolichyl-phosphate-mannose-protein mannosyltransferase</fullName>
    </recommendedName>
</protein>
<feature type="transmembrane region" description="Helical" evidence="1">
    <location>
        <begin position="335"/>
        <end position="353"/>
    </location>
</feature>
<dbReference type="STRING" id="443156.SAMN04489867_1913"/>
<feature type="transmembrane region" description="Helical" evidence="1">
    <location>
        <begin position="289"/>
        <end position="315"/>
    </location>
</feature>
<keyword evidence="3" id="KW-1185">Reference proteome</keyword>
<feature type="transmembrane region" description="Helical" evidence="1">
    <location>
        <begin position="260"/>
        <end position="277"/>
    </location>
</feature>
<evidence type="ECO:0000256" key="1">
    <source>
        <dbReference type="SAM" id="Phobius"/>
    </source>
</evidence>
<feature type="transmembrane region" description="Helical" evidence="1">
    <location>
        <begin position="15"/>
        <end position="32"/>
    </location>
</feature>
<proteinExistence type="predicted"/>
<sequence>MPDLRPARGPAPTGVLRWAPVGLLGLMLLALTRTAGSGIADPDTLWHVLAGDHLRATGQFAGPDPLSPFTTEPWVLTQWLPELGLSIAHDWGGLAAVTFLADLGRVAVCLAVYVGCRRQAGPLAAALVTAVTVLGSSASLSPRPQLVGFALLAVTTSAWLSTTRDLRVRWWLVPLTWAWASSHGTWVVGVMLGVAVVAGLAADRRVDLRLGTRLLAVPLLSGLAALLTPLGPRVLETFGTVRAVSPYIQEWRRPGLTEPATLALLALALAVLATWVVRRDLVTWARAAVLLVGLGWGLSTARGVALGAIIVAPLAAEAVDRLLGRARPERGREPAVVAALVAVAVAVGAVLAWTGPREPVGVPTALTPALRALPAGAVVYDDDLLGGWLLWSFPELQPTADTRAELYGPEAARAYLRALRAEEGWQASVEQHRPAAALIGSDTPLAQALVRDARWTVVGRDRGYLLLQPPPG</sequence>
<keyword evidence="1" id="KW-1133">Transmembrane helix</keyword>
<evidence type="ECO:0000313" key="3">
    <source>
        <dbReference type="Proteomes" id="UP000199077"/>
    </source>
</evidence>
<feature type="transmembrane region" description="Helical" evidence="1">
    <location>
        <begin position="120"/>
        <end position="139"/>
    </location>
</feature>
<keyword evidence="1" id="KW-0812">Transmembrane</keyword>
<name>A0A1H0RCB3_9MICO</name>
<feature type="transmembrane region" description="Helical" evidence="1">
    <location>
        <begin position="214"/>
        <end position="231"/>
    </location>
</feature>
<dbReference type="EMBL" id="LT629711">
    <property type="protein sequence ID" value="SDP27081.1"/>
    <property type="molecule type" value="Genomic_DNA"/>
</dbReference>
<evidence type="ECO:0008006" key="4">
    <source>
        <dbReference type="Google" id="ProtNLM"/>
    </source>
</evidence>
<dbReference type="OrthoDB" id="3463714at2"/>
<accession>A0A1H0RCB3</accession>
<dbReference type="AlphaFoldDB" id="A0A1H0RCB3"/>
<dbReference type="RefSeq" id="WP_091784521.1">
    <property type="nucleotide sequence ID" value="NZ_LT629711.1"/>
</dbReference>
<evidence type="ECO:0000313" key="2">
    <source>
        <dbReference type="EMBL" id="SDP27081.1"/>
    </source>
</evidence>
<reference evidence="3" key="1">
    <citation type="submission" date="2016-10" db="EMBL/GenBank/DDBJ databases">
        <authorList>
            <person name="Varghese N."/>
            <person name="Submissions S."/>
        </authorList>
    </citation>
    <scope>NUCLEOTIDE SEQUENCE [LARGE SCALE GENOMIC DNA]</scope>
    <source>
        <strain evidence="3">DSM 22329</strain>
    </source>
</reference>
<keyword evidence="1" id="KW-0472">Membrane</keyword>
<feature type="transmembrane region" description="Helical" evidence="1">
    <location>
        <begin position="183"/>
        <end position="202"/>
    </location>
</feature>
<gene>
    <name evidence="2" type="ORF">SAMN04489867_1913</name>
</gene>
<organism evidence="2 3">
    <name type="scientific">Pedococcus dokdonensis</name>
    <dbReference type="NCBI Taxonomy" id="443156"/>
    <lineage>
        <taxon>Bacteria</taxon>
        <taxon>Bacillati</taxon>
        <taxon>Actinomycetota</taxon>
        <taxon>Actinomycetes</taxon>
        <taxon>Micrococcales</taxon>
        <taxon>Intrasporangiaceae</taxon>
        <taxon>Pedococcus</taxon>
    </lineage>
</organism>
<feature type="transmembrane region" description="Helical" evidence="1">
    <location>
        <begin position="91"/>
        <end position="114"/>
    </location>
</feature>
<dbReference type="Proteomes" id="UP000199077">
    <property type="component" value="Chromosome I"/>
</dbReference>